<sequence>MTMQRSSLPLHGVKVIDFGQYIAGPAVAMILGDLGATVVRIEPPSGPLWDSPANATLNRNKLIVTVDLKTEKGLDEAISLIKNADVVVENFRPGVLAKLGIDFAALRRADPGLITVSIPGYASDDQLRRDWRAFESVVAASSGLFTSGILGGLGRVLMGVNPTFTPLPLASAYGTMLAVTAAVLVLQSRERTGTGDHIEVPLASALTEGLGYNSLTIENLPSRYVWAGEKEIVRRKAAGLPLNLSYDEIQKYMDPFARHYKCQDGQMIYLCCTGHLQHTKRCLQILGLYEELVQDGLPEEADTFIPLKDWKSGFSVGAFPVPQDWAEKIAALIEPVFATRTAGEWDRLFGEGGVPATTNRWLKDWISGEHTQLTGLVIEVDDPEYGRMKQPGAVAWLEESGEATLAPQPRRWVEFSEALAALNKGTPREKSSSSRPVNGSRSWLEGVKVLDLCNVIAGPESGAYLARFGADVIKLDATKSHYDSLFTIVYSLNNMRGKRSVLVDIRSEGGRDVFEKLVKSVDVVIWNATDRQVKNTGLDLESLRAINPKAIFCQLDCYSGVRPGPRSDYRGYDNLVQAATGITLRFAGRADQPEDHAPAAGTLDVNGGLGAALAIAAALYQKYRTGLVGRARTSLSAVSGLVQLPFFYDYEGRAPFNEPGGVDAKGFNPLSSLYETADGRTLMLNASDKDLARLNKVKGLEGLSDVPAQARGQHLKEVFAEGTAEVWISKLRAADVGAAVCQRMDEIRSSNSRPADGDSGIRKGSYSFSVFHDHPCGHVITQVDPYAIRPILGTIHAFPPPEKYGASTTSILRQLGYSNEQIDSMLATGAVSNSWSDEYLPS</sequence>
<proteinExistence type="predicted"/>
<name>A0A327NB66_PSEFL</name>
<comment type="caution">
    <text evidence="1">The sequence shown here is derived from an EMBL/GenBank/DDBJ whole genome shotgun (WGS) entry which is preliminary data.</text>
</comment>
<gene>
    <name evidence="1" type="ORF">DOZ80_02885</name>
</gene>
<evidence type="ECO:0000313" key="1">
    <source>
        <dbReference type="EMBL" id="RAI72501.1"/>
    </source>
</evidence>
<dbReference type="InterPro" id="IPR023606">
    <property type="entry name" value="CoA-Trfase_III_dom_1_sf"/>
</dbReference>
<organism evidence="1 2">
    <name type="scientific">Pseudomonas fluorescens</name>
    <dbReference type="NCBI Taxonomy" id="294"/>
    <lineage>
        <taxon>Bacteria</taxon>
        <taxon>Pseudomonadati</taxon>
        <taxon>Pseudomonadota</taxon>
        <taxon>Gammaproteobacteria</taxon>
        <taxon>Pseudomonadales</taxon>
        <taxon>Pseudomonadaceae</taxon>
        <taxon>Pseudomonas</taxon>
    </lineage>
</organism>
<dbReference type="AlphaFoldDB" id="A0A327NB66"/>
<dbReference type="GO" id="GO:0003824">
    <property type="term" value="F:catalytic activity"/>
    <property type="evidence" value="ECO:0007669"/>
    <property type="project" value="InterPro"/>
</dbReference>
<dbReference type="Gene3D" id="3.30.1540.10">
    <property type="entry name" value="formyl-coa transferase, domain 3"/>
    <property type="match status" value="2"/>
</dbReference>
<reference evidence="1 2" key="1">
    <citation type="submission" date="2018-06" db="EMBL/GenBank/DDBJ databases">
        <authorList>
            <person name="Zhirakovskaya E."/>
        </authorList>
    </citation>
    <scope>NUCLEOTIDE SEQUENCE [LARGE SCALE GENOMIC DNA]</scope>
    <source>
        <strain evidence="1 2">LY3</strain>
    </source>
</reference>
<dbReference type="Pfam" id="PF02515">
    <property type="entry name" value="CoA_transf_3"/>
    <property type="match status" value="2"/>
</dbReference>
<dbReference type="PANTHER" id="PTHR48228">
    <property type="entry name" value="SUCCINYL-COA--D-CITRAMALATE COA-TRANSFERASE"/>
    <property type="match status" value="1"/>
</dbReference>
<dbReference type="InterPro" id="IPR044855">
    <property type="entry name" value="CoA-Trfase_III_dom3_sf"/>
</dbReference>
<evidence type="ECO:0000313" key="2">
    <source>
        <dbReference type="Proteomes" id="UP000249493"/>
    </source>
</evidence>
<dbReference type="SUPFAM" id="SSF89796">
    <property type="entry name" value="CoA-transferase family III (CaiB/BaiF)"/>
    <property type="match status" value="2"/>
</dbReference>
<dbReference type="Proteomes" id="UP000249493">
    <property type="component" value="Unassembled WGS sequence"/>
</dbReference>
<dbReference type="EMBL" id="QLIN01000001">
    <property type="protein sequence ID" value="RAI72501.1"/>
    <property type="molecule type" value="Genomic_DNA"/>
</dbReference>
<protein>
    <submittedName>
        <fullName evidence="1">Carnitine dehydratase</fullName>
    </submittedName>
</protein>
<dbReference type="PANTHER" id="PTHR48228:SF5">
    <property type="entry name" value="ALPHA-METHYLACYL-COA RACEMASE"/>
    <property type="match status" value="1"/>
</dbReference>
<dbReference type="InterPro" id="IPR050509">
    <property type="entry name" value="CoA-transferase_III"/>
</dbReference>
<accession>A0A327NB66</accession>
<dbReference type="InterPro" id="IPR003673">
    <property type="entry name" value="CoA-Trfase_fam_III"/>
</dbReference>
<dbReference type="Gene3D" id="3.40.50.10540">
    <property type="entry name" value="Crotonobetainyl-coa:carnitine coa-transferase, domain 1"/>
    <property type="match status" value="2"/>
</dbReference>